<dbReference type="Pfam" id="PF01370">
    <property type="entry name" value="Epimerase"/>
    <property type="match status" value="1"/>
</dbReference>
<sequence length="321" mass="35933">MTRVLITGSAGFIGFHTAKRLLADGYEVAGVDSLNDYYAPRLKEARHADIAVAYPQFQAHTMDLCDIGRVVELFEQFQPDLVCHLAAQPGIRYSLTHPLTYGERNLTAFMNVLEAAKNQKVARFVYASSSSVYGGNEKLPYSESDTVDQPMSIYAATKRSNELLAGTYSRLFDFQTIGLRLFTVYGPWGRPDMALWKFTESILAGRPISVYNNGEMFRDFTYVEDIVEGIRATLQAPGLAAAEVINLGNHRAESIMDLIAEIERATGKEAIKQLEPLQPGEPVRTFADIDKARRLLDFAPRTTIADGVPRFVDWYRQWTGD</sequence>
<dbReference type="AlphaFoldDB" id="A0A517ZJT5"/>
<dbReference type="EMBL" id="CP036276">
    <property type="protein sequence ID" value="QDU42703.1"/>
    <property type="molecule type" value="Genomic_DNA"/>
</dbReference>
<organism evidence="3 4">
    <name type="scientific">Symmachiella dynata</name>
    <dbReference type="NCBI Taxonomy" id="2527995"/>
    <lineage>
        <taxon>Bacteria</taxon>
        <taxon>Pseudomonadati</taxon>
        <taxon>Planctomycetota</taxon>
        <taxon>Planctomycetia</taxon>
        <taxon>Planctomycetales</taxon>
        <taxon>Planctomycetaceae</taxon>
        <taxon>Symmachiella</taxon>
    </lineage>
</organism>
<reference evidence="3 4" key="1">
    <citation type="submission" date="2019-02" db="EMBL/GenBank/DDBJ databases">
        <title>Deep-cultivation of Planctomycetes and their phenomic and genomic characterization uncovers novel biology.</title>
        <authorList>
            <person name="Wiegand S."/>
            <person name="Jogler M."/>
            <person name="Boedeker C."/>
            <person name="Pinto D."/>
            <person name="Vollmers J."/>
            <person name="Rivas-Marin E."/>
            <person name="Kohn T."/>
            <person name="Peeters S.H."/>
            <person name="Heuer A."/>
            <person name="Rast P."/>
            <person name="Oberbeckmann S."/>
            <person name="Bunk B."/>
            <person name="Jeske O."/>
            <person name="Meyerdierks A."/>
            <person name="Storesund J.E."/>
            <person name="Kallscheuer N."/>
            <person name="Luecker S."/>
            <person name="Lage O.M."/>
            <person name="Pohl T."/>
            <person name="Merkel B.J."/>
            <person name="Hornburger P."/>
            <person name="Mueller R.-W."/>
            <person name="Bruemmer F."/>
            <person name="Labrenz M."/>
            <person name="Spormann A.M."/>
            <person name="Op den Camp H."/>
            <person name="Overmann J."/>
            <person name="Amann R."/>
            <person name="Jetten M.S.M."/>
            <person name="Mascher T."/>
            <person name="Medema M.H."/>
            <person name="Devos D.P."/>
            <person name="Kaster A.-K."/>
            <person name="Ovreas L."/>
            <person name="Rohde M."/>
            <person name="Galperin M.Y."/>
            <person name="Jogler C."/>
        </authorList>
    </citation>
    <scope>NUCLEOTIDE SEQUENCE [LARGE SCALE GENOMIC DNA]</scope>
    <source>
        <strain evidence="3 4">Mal52</strain>
    </source>
</reference>
<dbReference type="Proteomes" id="UP000319383">
    <property type="component" value="Chromosome"/>
</dbReference>
<feature type="domain" description="NAD-dependent epimerase/dehydratase" evidence="2">
    <location>
        <begin position="4"/>
        <end position="248"/>
    </location>
</feature>
<proteinExistence type="predicted"/>
<dbReference type="InterPro" id="IPR001509">
    <property type="entry name" value="Epimerase_deHydtase"/>
</dbReference>
<dbReference type="Gene3D" id="3.40.50.720">
    <property type="entry name" value="NAD(P)-binding Rossmann-like Domain"/>
    <property type="match status" value="1"/>
</dbReference>
<name>A0A517ZJT5_9PLAN</name>
<dbReference type="EC" id="4.2.1.46" evidence="3"/>
<dbReference type="PANTHER" id="PTHR43574">
    <property type="entry name" value="EPIMERASE-RELATED"/>
    <property type="match status" value="1"/>
</dbReference>
<accession>A0A517ZJT5</accession>
<evidence type="ECO:0000313" key="3">
    <source>
        <dbReference type="EMBL" id="QDU42703.1"/>
    </source>
</evidence>
<dbReference type="SUPFAM" id="SSF51735">
    <property type="entry name" value="NAD(P)-binding Rossmann-fold domains"/>
    <property type="match status" value="1"/>
</dbReference>
<dbReference type="KEGG" id="sdyn:Mal52_11700"/>
<dbReference type="RefSeq" id="WP_145374719.1">
    <property type="nucleotide sequence ID" value="NZ_CP036276.1"/>
</dbReference>
<dbReference type="InterPro" id="IPR036291">
    <property type="entry name" value="NAD(P)-bd_dom_sf"/>
</dbReference>
<evidence type="ECO:0000259" key="2">
    <source>
        <dbReference type="Pfam" id="PF01370"/>
    </source>
</evidence>
<dbReference type="GO" id="GO:0008460">
    <property type="term" value="F:dTDP-glucose 4,6-dehydratase activity"/>
    <property type="evidence" value="ECO:0007669"/>
    <property type="project" value="UniProtKB-EC"/>
</dbReference>
<keyword evidence="3" id="KW-0456">Lyase</keyword>
<dbReference type="PRINTS" id="PR01713">
    <property type="entry name" value="NUCEPIMERASE"/>
</dbReference>
<keyword evidence="4" id="KW-1185">Reference proteome</keyword>
<evidence type="ECO:0000256" key="1">
    <source>
        <dbReference type="ARBA" id="ARBA00023027"/>
    </source>
</evidence>
<evidence type="ECO:0000313" key="4">
    <source>
        <dbReference type="Proteomes" id="UP000319383"/>
    </source>
</evidence>
<protein>
    <submittedName>
        <fullName evidence="3">dTDP-glucose 4,6-dehydratase</fullName>
        <ecNumber evidence="3">4.2.1.46</ecNumber>
    </submittedName>
</protein>
<gene>
    <name evidence="3" type="primary">rfbB_1</name>
    <name evidence="3" type="ORF">Mal52_11700</name>
</gene>
<keyword evidence="1" id="KW-0520">NAD</keyword>